<protein>
    <submittedName>
        <fullName evidence="1">Uncharacterized protein</fullName>
    </submittedName>
</protein>
<sequence length="580" mass="69363">MFGHLIKYSEAYTGEEPQNPIDLIKEIPKAELIATIVAINSRLNPIYSQYIDDSRETQIECLRVIFLDDQNPIEQSVCLKFIKGYLATPHNHFLVSRITCLYALQEILNENNFAEKSPLYTVDIRENIFKFLLIINSKILEFDKHYKEGNSQELGENFFDFFMFKELIHNQYLHNCNTPNFFYKSFIFLKILENDEIFGNHFKDYLQQTFGVRSFIDFFKNQMYTYFISYDKKLKFNYLNIYKSEQDTIKILDVFSIRNTFDKPEFDDPKIFDFLDLKKSPLYKQNDNLREDTIAYLVLDNKLFLEKNYSLFINDFWFDYLKPNNICNRTDWGNFVGNKFFEPFIENIFNISFKNNKNIVFKHTYQLKIKLKGKSEIEYADYYIRYKNKIILAEAKSNYLPVINGYKTVKTKEDFEKIDIEKFYKDYGLIQLAKKNIKEFHNYKWKLNDFGFNFNRKVEIYPTLIVNDYIFSSGYSSMAFKRKFERLMKEEGIEIENDQHKIYPLTIFNVADLQNIQNTLENKTENIFNIIRHYHSSTSLEKIRQTGNTSLGLLTIEHSINKLIKKGLVPKNIKNLNWLK</sequence>
<proteinExistence type="predicted"/>
<dbReference type="EMBL" id="FNKL01000003">
    <property type="protein sequence ID" value="SDQ71611.1"/>
    <property type="molecule type" value="Genomic_DNA"/>
</dbReference>
<dbReference type="RefSeq" id="WP_089755881.1">
    <property type="nucleotide sequence ID" value="NZ_FNKL01000003.1"/>
</dbReference>
<reference evidence="2" key="1">
    <citation type="submission" date="2016-10" db="EMBL/GenBank/DDBJ databases">
        <authorList>
            <person name="Varghese N."/>
            <person name="Submissions S."/>
        </authorList>
    </citation>
    <scope>NUCLEOTIDE SEQUENCE [LARGE SCALE GENOMIC DNA]</scope>
    <source>
        <strain evidence="2">DSM 17072</strain>
    </source>
</reference>
<gene>
    <name evidence="1" type="ORF">SAMN05421664_2299</name>
</gene>
<organism evidence="1 2">
    <name type="scientific">Chryseobacterium soldanellicola</name>
    <dbReference type="NCBI Taxonomy" id="311333"/>
    <lineage>
        <taxon>Bacteria</taxon>
        <taxon>Pseudomonadati</taxon>
        <taxon>Bacteroidota</taxon>
        <taxon>Flavobacteriia</taxon>
        <taxon>Flavobacteriales</taxon>
        <taxon>Weeksellaceae</taxon>
        <taxon>Chryseobacterium group</taxon>
        <taxon>Chryseobacterium</taxon>
    </lineage>
</organism>
<dbReference type="Proteomes" id="UP000199627">
    <property type="component" value="Unassembled WGS sequence"/>
</dbReference>
<accession>A0A1H1D4Z9</accession>
<evidence type="ECO:0000313" key="1">
    <source>
        <dbReference type="EMBL" id="SDQ71611.1"/>
    </source>
</evidence>
<dbReference type="AlphaFoldDB" id="A0A1H1D4Z9"/>
<dbReference type="OrthoDB" id="1275259at2"/>
<dbReference type="STRING" id="311333.SAMN05421664_2299"/>
<keyword evidence="2" id="KW-1185">Reference proteome</keyword>
<name>A0A1H1D4Z9_9FLAO</name>
<evidence type="ECO:0000313" key="2">
    <source>
        <dbReference type="Proteomes" id="UP000199627"/>
    </source>
</evidence>